<evidence type="ECO:0000259" key="1">
    <source>
        <dbReference type="PROSITE" id="PS50172"/>
    </source>
</evidence>
<dbReference type="Proteomes" id="UP001158961">
    <property type="component" value="Chromosome"/>
</dbReference>
<keyword evidence="4" id="KW-1185">Reference proteome</keyword>
<dbReference type="RefSeq" id="WP_031593536.1">
    <property type="nucleotide sequence ID" value="NZ_CP077366.1"/>
</dbReference>
<dbReference type="Proteomes" id="UP000254640">
    <property type="component" value="Unassembled WGS sequence"/>
</dbReference>
<accession>A0A379AHT4</accession>
<evidence type="ECO:0000313" key="4">
    <source>
        <dbReference type="Proteomes" id="UP000254640"/>
    </source>
</evidence>
<reference evidence="2" key="2">
    <citation type="submission" date="2022-05" db="EMBL/GenBank/DDBJ databases">
        <authorList>
            <person name="Pothier F. J."/>
        </authorList>
    </citation>
    <scope>NUCLEOTIDE SEQUENCE</scope>
    <source>
        <strain evidence="2">DAPP-PG734</strain>
    </source>
</reference>
<dbReference type="InterPro" id="IPR036420">
    <property type="entry name" value="BRCT_dom_sf"/>
</dbReference>
<dbReference type="PROSITE" id="PS50172">
    <property type="entry name" value="BRCT"/>
    <property type="match status" value="1"/>
</dbReference>
<dbReference type="InterPro" id="IPR001357">
    <property type="entry name" value="BRCT_dom"/>
</dbReference>
<proteinExistence type="predicted"/>
<dbReference type="SUPFAM" id="SSF52113">
    <property type="entry name" value="BRCT domain"/>
    <property type="match status" value="1"/>
</dbReference>
<evidence type="ECO:0000313" key="2">
    <source>
        <dbReference type="EMBL" id="CAH6301958.1"/>
    </source>
</evidence>
<sequence>MDRKLSVYNYTRNRDKLLANLVNIIEGMTCDGQVDAKELLYLDTWLLEAESISENYCVQVIRDKMAAILEDGVIEEVELKQFKDDLLNIQQNLLDTPDVDFYSTESDKHLLEGLCKGMLANHELSEDEIRYLRWWLSNNGLLKTNFPGKDLYLLIENILADGVVTPDEREELNEAMIAFTGCDLATGSVDGLSIRSPLEHVDELKIKGSVFCLTGKFLCGSRSSCAAEIEAAGGIVIDDITQKLDYLIIGTLSSRDWRYQSYGRKIEKAIEYREKGHSLKIISEEHWRQHSA</sequence>
<gene>
    <name evidence="2" type="ORF">DAPPPG734_12635</name>
    <name evidence="3" type="ORF">NCTC9381_03388</name>
</gene>
<organism evidence="3 4">
    <name type="scientific">Enterobacter agglomerans</name>
    <name type="common">Erwinia herbicola</name>
    <name type="synonym">Pantoea agglomerans</name>
    <dbReference type="NCBI Taxonomy" id="549"/>
    <lineage>
        <taxon>Bacteria</taxon>
        <taxon>Pseudomonadati</taxon>
        <taxon>Pseudomonadota</taxon>
        <taxon>Gammaproteobacteria</taxon>
        <taxon>Enterobacterales</taxon>
        <taxon>Erwiniaceae</taxon>
        <taxon>Pantoea</taxon>
        <taxon>Pantoea agglomerans group</taxon>
    </lineage>
</organism>
<protein>
    <submittedName>
        <fullName evidence="2">BRCT domain-containing protein</fullName>
    </submittedName>
    <submittedName>
        <fullName evidence="3">DNA polymerase III subunit epsilon</fullName>
    </submittedName>
</protein>
<dbReference type="AlphaFoldDB" id="A0A379AHT4"/>
<dbReference type="GeneID" id="66826387"/>
<feature type="domain" description="BRCT" evidence="1">
    <location>
        <begin position="206"/>
        <end position="292"/>
    </location>
</feature>
<name>A0A379AHT4_ENTAG</name>
<dbReference type="Gene3D" id="3.40.50.10190">
    <property type="entry name" value="BRCT domain"/>
    <property type="match status" value="1"/>
</dbReference>
<dbReference type="CDD" id="cd17748">
    <property type="entry name" value="BRCT_DNA_ligase_like"/>
    <property type="match status" value="1"/>
</dbReference>
<dbReference type="EMBL" id="OW970315">
    <property type="protein sequence ID" value="CAH6301958.1"/>
    <property type="molecule type" value="Genomic_DNA"/>
</dbReference>
<evidence type="ECO:0000313" key="3">
    <source>
        <dbReference type="EMBL" id="SUB17464.1"/>
    </source>
</evidence>
<dbReference type="EMBL" id="UGSO01000001">
    <property type="protein sequence ID" value="SUB17464.1"/>
    <property type="molecule type" value="Genomic_DNA"/>
</dbReference>
<reference evidence="3 4" key="1">
    <citation type="submission" date="2018-06" db="EMBL/GenBank/DDBJ databases">
        <authorList>
            <consortium name="Pathogen Informatics"/>
            <person name="Doyle S."/>
        </authorList>
    </citation>
    <scope>NUCLEOTIDE SEQUENCE [LARGE SCALE GENOMIC DNA]</scope>
    <source>
        <strain evidence="3 4">NCTC9381</strain>
    </source>
</reference>